<gene>
    <name evidence="2" type="primary">LOC108253191</name>
</gene>
<reference evidence="2" key="1">
    <citation type="submission" date="2025-08" db="UniProtKB">
        <authorList>
            <consortium name="RefSeq"/>
        </authorList>
    </citation>
    <scope>IDENTIFICATION</scope>
</reference>
<evidence type="ECO:0000313" key="1">
    <source>
        <dbReference type="Proteomes" id="UP000079169"/>
    </source>
</evidence>
<dbReference type="KEGG" id="dci:108253191"/>
<organism evidence="1 2">
    <name type="scientific">Diaphorina citri</name>
    <name type="common">Asian citrus psyllid</name>
    <dbReference type="NCBI Taxonomy" id="121845"/>
    <lineage>
        <taxon>Eukaryota</taxon>
        <taxon>Metazoa</taxon>
        <taxon>Ecdysozoa</taxon>
        <taxon>Arthropoda</taxon>
        <taxon>Hexapoda</taxon>
        <taxon>Insecta</taxon>
        <taxon>Pterygota</taxon>
        <taxon>Neoptera</taxon>
        <taxon>Paraneoptera</taxon>
        <taxon>Hemiptera</taxon>
        <taxon>Sternorrhyncha</taxon>
        <taxon>Psylloidea</taxon>
        <taxon>Psyllidae</taxon>
        <taxon>Diaphorininae</taxon>
        <taxon>Diaphorina</taxon>
    </lineage>
</organism>
<dbReference type="AlphaFoldDB" id="A0A3Q0JB95"/>
<accession>A0A3Q0JB95</accession>
<proteinExistence type="predicted"/>
<dbReference type="Proteomes" id="UP000079169">
    <property type="component" value="Unplaced"/>
</dbReference>
<dbReference type="RefSeq" id="XP_026683995.1">
    <property type="nucleotide sequence ID" value="XM_026828194.1"/>
</dbReference>
<keyword evidence="1" id="KW-1185">Reference proteome</keyword>
<dbReference type="GeneID" id="108253191"/>
<protein>
    <submittedName>
        <fullName evidence="2">Uncharacterized protein LOC108253191 isoform X1</fullName>
    </submittedName>
</protein>
<evidence type="ECO:0000313" key="2">
    <source>
        <dbReference type="RefSeq" id="XP_026683995.1"/>
    </source>
</evidence>
<name>A0A3Q0JB95_DIACI</name>
<sequence length="147" mass="17034">METGRGREIEVGTGDEEVEVETEIDTGETEIDTLLIETVTQDIGMEAATRQQMERGYQCIFYFVSWSVIISYEIIYYSRYEHSVSHQLSETPCIVTFDTPCITFYGSDARGFQPISCWNGRWVWKLGRKDAATRYLVIPRNIRTSHR</sequence>